<proteinExistence type="predicted"/>
<evidence type="ECO:0000313" key="2">
    <source>
        <dbReference type="Proteomes" id="UP000196027"/>
    </source>
</evidence>
<accession>A0A1Y0IA47</accession>
<dbReference type="Proteomes" id="UP000196027">
    <property type="component" value="Chromosome"/>
</dbReference>
<keyword evidence="2" id="KW-1185">Reference proteome</keyword>
<organism evidence="1 2">
    <name type="scientific">Oleiphilus messinensis</name>
    <dbReference type="NCBI Taxonomy" id="141451"/>
    <lineage>
        <taxon>Bacteria</taxon>
        <taxon>Pseudomonadati</taxon>
        <taxon>Pseudomonadota</taxon>
        <taxon>Gammaproteobacteria</taxon>
        <taxon>Oceanospirillales</taxon>
        <taxon>Oleiphilaceae</taxon>
        <taxon>Oleiphilus</taxon>
    </lineage>
</organism>
<evidence type="ECO:0000313" key="1">
    <source>
        <dbReference type="EMBL" id="ARU57341.1"/>
    </source>
</evidence>
<dbReference type="EMBL" id="CP021425">
    <property type="protein sequence ID" value="ARU57341.1"/>
    <property type="molecule type" value="Genomic_DNA"/>
</dbReference>
<dbReference type="AlphaFoldDB" id="A0A1Y0IA47"/>
<dbReference type="KEGG" id="ome:OLMES_3300"/>
<gene>
    <name evidence="1" type="ORF">OLMES_3300</name>
</gene>
<sequence>MSLEFSIDGKRYVCEAQYSLNSPIKTINLDDELEKVLLNNLGEAKRLNKILWQIVNGEVIKYPIIIDL</sequence>
<reference evidence="1 2" key="1">
    <citation type="submission" date="2017-05" db="EMBL/GenBank/DDBJ databases">
        <title>Genomic insights into alkan degradation activity of Oleiphilus messinensis.</title>
        <authorList>
            <person name="Kozyavkin S.A."/>
            <person name="Slesarev A.I."/>
            <person name="Golyshin P.N."/>
            <person name="Korzhenkov A."/>
            <person name="Golyshina O.N."/>
            <person name="Toshchakov S.V."/>
        </authorList>
    </citation>
    <scope>NUCLEOTIDE SEQUENCE [LARGE SCALE GENOMIC DNA]</scope>
    <source>
        <strain evidence="1 2">ME102</strain>
    </source>
</reference>
<name>A0A1Y0IA47_9GAMM</name>
<protein>
    <submittedName>
        <fullName evidence="1">Uncharacterized protein</fullName>
    </submittedName>
</protein>